<keyword evidence="3" id="KW-1185">Reference proteome</keyword>
<feature type="compositionally biased region" description="Polar residues" evidence="1">
    <location>
        <begin position="1761"/>
        <end position="1770"/>
    </location>
</feature>
<feature type="region of interest" description="Disordered" evidence="1">
    <location>
        <begin position="614"/>
        <end position="644"/>
    </location>
</feature>
<feature type="compositionally biased region" description="Polar residues" evidence="1">
    <location>
        <begin position="1845"/>
        <end position="1864"/>
    </location>
</feature>
<feature type="compositionally biased region" description="Polar residues" evidence="1">
    <location>
        <begin position="1784"/>
        <end position="1805"/>
    </location>
</feature>
<dbReference type="EMBL" id="VDMD01000003">
    <property type="protein sequence ID" value="TRM66591.1"/>
    <property type="molecule type" value="Genomic_DNA"/>
</dbReference>
<comment type="caution">
    <text evidence="2">The sequence shown here is derived from an EMBL/GenBank/DDBJ whole genome shotgun (WGS) entry which is preliminary data.</text>
</comment>
<dbReference type="OrthoDB" id="2393824at2759"/>
<accession>A0A550CP65</accession>
<proteinExistence type="predicted"/>
<feature type="compositionally biased region" description="Polar residues" evidence="1">
    <location>
        <begin position="1816"/>
        <end position="1837"/>
    </location>
</feature>
<feature type="compositionally biased region" description="Polar residues" evidence="1">
    <location>
        <begin position="614"/>
        <end position="624"/>
    </location>
</feature>
<feature type="region of interest" description="Disordered" evidence="1">
    <location>
        <begin position="1446"/>
        <end position="1474"/>
    </location>
</feature>
<feature type="region of interest" description="Disordered" evidence="1">
    <location>
        <begin position="1084"/>
        <end position="1114"/>
    </location>
</feature>
<evidence type="ECO:0000256" key="1">
    <source>
        <dbReference type="SAM" id="MobiDB-lite"/>
    </source>
</evidence>
<feature type="region of interest" description="Disordered" evidence="1">
    <location>
        <begin position="1130"/>
        <end position="1175"/>
    </location>
</feature>
<feature type="region of interest" description="Disordered" evidence="1">
    <location>
        <begin position="1243"/>
        <end position="1289"/>
    </location>
</feature>
<dbReference type="Proteomes" id="UP000320762">
    <property type="component" value="Unassembled WGS sequence"/>
</dbReference>
<sequence>MLPKRLTDEEINEKLDGRRVQRGLKAPDPTIQQIGFIFSLAWQGYYDVSLTEIGVILEDDPGLCHWATEALKEGVYSKLREEAEKKKASELSYDSFRDEIATFLAGLRPAMHSLASGQLGLGTWTAPVDSAYAKYLQDLNIPHVKNIPTIPSLLLHKLGSFDEIDALRARVDTIFCGQHVYLCNASGSGKTRLLIEGLCKHWGLYITCCKDEHGIGSQDLQELKRKLDNPKIFHKYLCDSKDYPVRHSAELAKNRGAAKKIVSALLISRLYALRTYLDSLPPLPWKPTDEAFYRKQWLLLQLDPSIIRDFVDASIASEDVFLSLATMIYKRCPVAKMDDVLLDLVKTTMPKRNLNPRMSATTSCGPDFFVVMDEVQNITIDSLGAFESSTRSGHPRALLREIVVNVRSAFATSNVFIVPTGTNVTQAELDQALESALVKSVSQAAYRCTGGLDTFEAMCDYLSDYFPPSFRMSPSGSRLLSRSFCWLRGRYRFTAAFLVRLLRNGFKSPHRILNHYVWQQTRRYWPSDADDLAAMELELPPPVQEQVTEMSLADIHFDGLRRNDQNWQLLFNEVRSVVFDCLLRSSTKLALGEAYTPDMVRLGLARYTIEGPQAASTSQVSPSKASEVVVPPAPVTGKSLTSENPDVALLDSGELAALHQSPSASGDPPADDRSAEISEPLVLLRLASYMDGRPYDCTYHYLAQRITVKDAENNGWENYVAHCLVRLFSSEKSHKLSDIFDLRKVETTNSDGTIIQEDNHAFDELMDLEGTVVRIVRDESDAFLTTADLIDDKRPGIDAHDKNKGSYSRRPTCNTGTRADSMPEALQWLRTNPTPIFFPNNLMGPDIFFLLKLSNGEFVWVAVQCKFDTPVTASTFKCSTKIDQAAAGSVTPSLFFIPKTQPTPELALKRNQMILDRLREPPNVTKLAGEYGVLRVIACFPSIVNLEDMTDPDQDGHPLLLLKPEILKEAFGSMEPKKVLHVLERQTRNKIAKTDVERKSRAEAKELEMRIPKAADVSLPGTYQRPLQHLSGQPFNNADYAESPPVFDFEDFDTMGRRSEQRTAAYGTSPSTIRSHPYPYSMRGGDDGASVHFSTAGTLPPPSHAFTTSAGSETDYENDAYEATSTVLEGTDCGADHPLAGSNAAPPHEQRSATVPVTRPHIANRPDITHSRTTSDGYAASMAYYQRESNIPAPHPQHVDRLFDYIADSSRMGSSTGHGAAFLENINQWANGWDGDIDRGADAIQHRSSPMPTSGYKPEGLPTTRGYPQRSGPPPAHQSRHSHPPQHILQPLSSANHRLAQPTFIPAEHDTPPLLDNASAGYEASSLTSPLDATPYHNIEGGEALPIEQHESLSTLRHVPQDDYVAWGIGLPSASDEYEELDNANYGQMASDHGQQEYASGTHDPSLHCLPFQPPSHSTSSYSELPNGYRGEPLHYSAVAGATVSSSVPSTSHMNAGVDPTTERHDGSSSAAAQLLPQHDDSWSAEALGRYYSGAFDSSFAAQPSQPSFDYWSRFAEAPRQQNGALYHQSAVPGEGVSQSAPPRSHMPDYFDRNYNSATATGGYTRPSSSSAASLHQYNPPTPSRDPYSPSTLTATHSGHPLQGTYPVQPSDDPRSAETLRDHYGGTSHSSSAAQPSQPSLDGWPRSAVASEQQYGGLPQQFAVPGYGVSQSAPPTSYMPVYFDGYNNVAIAASGYTQPSSSDSYLPPNTSTNTYPHSTSTATRSGHPSQGTYHVQPYGDPQPTEAPRDHHGGASHSSSAVQPSQPTSDGPWSAEASGEHQGGASHQTAFLGNSVSQSAPSTSHMPVSFDGYHNVPTATGHHNTQISTSSASLSNSYFPPIPTANPYTPSASHATHNGHPSQGTYRARDFAQPVSHQAFTRDPGHGRLDGAPTGGPSLAPPAVGLSRERTTSDLGPRARRLVSPPKRQASKDQPDASPSVAQFPTNVQYPTAHRRMKKPRQG</sequence>
<organism evidence="2 3">
    <name type="scientific">Schizophyllum amplum</name>
    <dbReference type="NCBI Taxonomy" id="97359"/>
    <lineage>
        <taxon>Eukaryota</taxon>
        <taxon>Fungi</taxon>
        <taxon>Dikarya</taxon>
        <taxon>Basidiomycota</taxon>
        <taxon>Agaricomycotina</taxon>
        <taxon>Agaricomycetes</taxon>
        <taxon>Agaricomycetidae</taxon>
        <taxon>Agaricales</taxon>
        <taxon>Schizophyllaceae</taxon>
        <taxon>Schizophyllum</taxon>
    </lineage>
</organism>
<feature type="region of interest" description="Disordered" evidence="1">
    <location>
        <begin position="1877"/>
        <end position="1962"/>
    </location>
</feature>
<feature type="compositionally biased region" description="Polar residues" evidence="1">
    <location>
        <begin position="1697"/>
        <end position="1733"/>
    </location>
</feature>
<feature type="compositionally biased region" description="Low complexity" evidence="1">
    <location>
        <begin position="1630"/>
        <end position="1640"/>
    </location>
</feature>
<feature type="region of interest" description="Disordered" evidence="1">
    <location>
        <begin position="1533"/>
        <end position="1652"/>
    </location>
</feature>
<protein>
    <submittedName>
        <fullName evidence="2">Uncharacterized protein</fullName>
    </submittedName>
</protein>
<feature type="compositionally biased region" description="Basic and acidic residues" evidence="1">
    <location>
        <begin position="1612"/>
        <end position="1624"/>
    </location>
</feature>
<evidence type="ECO:0000313" key="3">
    <source>
        <dbReference type="Proteomes" id="UP000320762"/>
    </source>
</evidence>
<feature type="compositionally biased region" description="Basic residues" evidence="1">
    <location>
        <begin position="1952"/>
        <end position="1962"/>
    </location>
</feature>
<gene>
    <name evidence="2" type="ORF">BD626DRAFT_627111</name>
</gene>
<evidence type="ECO:0000313" key="2">
    <source>
        <dbReference type="EMBL" id="TRM66591.1"/>
    </source>
</evidence>
<feature type="region of interest" description="Disordered" evidence="1">
    <location>
        <begin position="1697"/>
        <end position="1865"/>
    </location>
</feature>
<feature type="compositionally biased region" description="Polar residues" evidence="1">
    <location>
        <begin position="1939"/>
        <end position="1949"/>
    </location>
</feature>
<name>A0A550CP65_9AGAR</name>
<reference evidence="2 3" key="1">
    <citation type="journal article" date="2019" name="New Phytol.">
        <title>Comparative genomics reveals unique wood-decay strategies and fruiting body development in the Schizophyllaceae.</title>
        <authorList>
            <person name="Almasi E."/>
            <person name="Sahu N."/>
            <person name="Krizsan K."/>
            <person name="Balint B."/>
            <person name="Kovacs G.M."/>
            <person name="Kiss B."/>
            <person name="Cseklye J."/>
            <person name="Drula E."/>
            <person name="Henrissat B."/>
            <person name="Nagy I."/>
            <person name="Chovatia M."/>
            <person name="Adam C."/>
            <person name="LaButti K."/>
            <person name="Lipzen A."/>
            <person name="Riley R."/>
            <person name="Grigoriev I.V."/>
            <person name="Nagy L.G."/>
        </authorList>
    </citation>
    <scope>NUCLEOTIDE SEQUENCE [LARGE SCALE GENOMIC DNA]</scope>
    <source>
        <strain evidence="2 3">NL-1724</strain>
    </source>
</reference>
<feature type="compositionally biased region" description="Polar residues" evidence="1">
    <location>
        <begin position="1554"/>
        <end position="1579"/>
    </location>
</feature>